<protein>
    <submittedName>
        <fullName evidence="1">Uncharacterized protein</fullName>
    </submittedName>
</protein>
<evidence type="ECO:0000313" key="2">
    <source>
        <dbReference type="Proteomes" id="UP000041314"/>
    </source>
</evidence>
<accession>A0A655DWL7</accession>
<proteinExistence type="predicted"/>
<name>A0A655DWL7_SALET</name>
<reference evidence="1 2" key="1">
    <citation type="submission" date="2015-03" db="EMBL/GenBank/DDBJ databases">
        <authorList>
            <consortium name="Pathogen Informatics"/>
        </authorList>
    </citation>
    <scope>NUCLEOTIDE SEQUENCE [LARGE SCALE GENOMIC DNA]</scope>
    <source>
        <strain evidence="1 2">A1104</strain>
    </source>
</reference>
<dbReference type="Proteomes" id="UP000041314">
    <property type="component" value="Unassembled WGS sequence"/>
</dbReference>
<organism evidence="1 2">
    <name type="scientific">Salmonella enterica subsp. enterica serovar Bovismorbificans</name>
    <dbReference type="NCBI Taxonomy" id="58097"/>
    <lineage>
        <taxon>Bacteria</taxon>
        <taxon>Pseudomonadati</taxon>
        <taxon>Pseudomonadota</taxon>
        <taxon>Gammaproteobacteria</taxon>
        <taxon>Enterobacterales</taxon>
        <taxon>Enterobacteriaceae</taxon>
        <taxon>Salmonella</taxon>
    </lineage>
</organism>
<dbReference type="EMBL" id="CQPA01000041">
    <property type="protein sequence ID" value="CNU89257.1"/>
    <property type="molecule type" value="Genomic_DNA"/>
</dbReference>
<sequence>MPLLRQIVADTVRQLRFAKGVSLRDHPLPRQFRQTRDLYTPRFTFFRRMQFQPVGDFRYQSASTMVRRVQTTFNIVDYPVLFRLAGCLPLQ</sequence>
<dbReference type="AlphaFoldDB" id="A0A655DWL7"/>
<evidence type="ECO:0000313" key="1">
    <source>
        <dbReference type="EMBL" id="CNU89257.1"/>
    </source>
</evidence>
<gene>
    <name evidence="1" type="ORF">ERS008198_03816</name>
</gene>